<evidence type="ECO:0000259" key="1">
    <source>
        <dbReference type="Pfam" id="PF01850"/>
    </source>
</evidence>
<sequence length="110" mass="11920">MTHGEVRVLASRNGWGEKKLGALQHALDNLVTVDVYHPSVLDAYVEIDIYSQSHATGARNMGKNDLWIAACAKAVGATLITTDHDFSHLDPDLLAVECVTPDPRGSNKKP</sequence>
<proteinExistence type="predicted"/>
<evidence type="ECO:0000313" key="3">
    <source>
        <dbReference type="Proteomes" id="UP000031599"/>
    </source>
</evidence>
<organism evidence="2 3">
    <name type="scientific">Enhygromyxa salina</name>
    <dbReference type="NCBI Taxonomy" id="215803"/>
    <lineage>
        <taxon>Bacteria</taxon>
        <taxon>Pseudomonadati</taxon>
        <taxon>Myxococcota</taxon>
        <taxon>Polyangia</taxon>
        <taxon>Nannocystales</taxon>
        <taxon>Nannocystaceae</taxon>
        <taxon>Enhygromyxa</taxon>
    </lineage>
</organism>
<dbReference type="Gene3D" id="3.40.50.1010">
    <property type="entry name" value="5'-nuclease"/>
    <property type="match status" value="1"/>
</dbReference>
<dbReference type="SUPFAM" id="SSF88723">
    <property type="entry name" value="PIN domain-like"/>
    <property type="match status" value="1"/>
</dbReference>
<name>A0A0C1ZR71_9BACT</name>
<dbReference type="Pfam" id="PF01850">
    <property type="entry name" value="PIN"/>
    <property type="match status" value="1"/>
</dbReference>
<dbReference type="EMBL" id="JMCC02000094">
    <property type="protein sequence ID" value="KIG13503.1"/>
    <property type="molecule type" value="Genomic_DNA"/>
</dbReference>
<evidence type="ECO:0000313" key="2">
    <source>
        <dbReference type="EMBL" id="KIG13503.1"/>
    </source>
</evidence>
<dbReference type="AlphaFoldDB" id="A0A0C1ZR71"/>
<comment type="caution">
    <text evidence="2">The sequence shown here is derived from an EMBL/GenBank/DDBJ whole genome shotgun (WGS) entry which is preliminary data.</text>
</comment>
<dbReference type="InterPro" id="IPR002716">
    <property type="entry name" value="PIN_dom"/>
</dbReference>
<gene>
    <name evidence="2" type="ORF">DB30_08015</name>
</gene>
<dbReference type="Proteomes" id="UP000031599">
    <property type="component" value="Unassembled WGS sequence"/>
</dbReference>
<dbReference type="InterPro" id="IPR029060">
    <property type="entry name" value="PIN-like_dom_sf"/>
</dbReference>
<feature type="domain" description="PIN" evidence="1">
    <location>
        <begin position="5"/>
        <end position="90"/>
    </location>
</feature>
<accession>A0A0C1ZR71</accession>
<protein>
    <recommendedName>
        <fullName evidence="1">PIN domain-containing protein</fullName>
    </recommendedName>
</protein>
<reference evidence="2 3" key="1">
    <citation type="submission" date="2014-12" db="EMBL/GenBank/DDBJ databases">
        <title>Genome assembly of Enhygromyxa salina DSM 15201.</title>
        <authorList>
            <person name="Sharma G."/>
            <person name="Subramanian S."/>
        </authorList>
    </citation>
    <scope>NUCLEOTIDE SEQUENCE [LARGE SCALE GENOMIC DNA]</scope>
    <source>
        <strain evidence="2 3">DSM 15201</strain>
    </source>
</reference>